<proteinExistence type="predicted"/>
<evidence type="ECO:0000313" key="2">
    <source>
        <dbReference type="Proteomes" id="UP000004830"/>
    </source>
</evidence>
<organism evidence="1 2">
    <name type="scientific">Collinsella tanakaei YIT 12063</name>
    <dbReference type="NCBI Taxonomy" id="742742"/>
    <lineage>
        <taxon>Bacteria</taxon>
        <taxon>Bacillati</taxon>
        <taxon>Actinomycetota</taxon>
        <taxon>Coriobacteriia</taxon>
        <taxon>Coriobacteriales</taxon>
        <taxon>Coriobacteriaceae</taxon>
        <taxon>Collinsella</taxon>
    </lineage>
</organism>
<dbReference type="EMBL" id="ADLS01000033">
    <property type="protein sequence ID" value="EGX68494.1"/>
    <property type="molecule type" value="Genomic_DNA"/>
</dbReference>
<comment type="caution">
    <text evidence="1">The sequence shown here is derived from an EMBL/GenBank/DDBJ whole genome shotgun (WGS) entry which is preliminary data.</text>
</comment>
<dbReference type="Proteomes" id="UP000004830">
    <property type="component" value="Unassembled WGS sequence"/>
</dbReference>
<sequence>MFGVHIACRRLVDGNLSLASSRADAPVLGYGVRHELS</sequence>
<protein>
    <submittedName>
        <fullName evidence="1">Uncharacterized protein</fullName>
    </submittedName>
</protein>
<dbReference type="PATRIC" id="fig|742742.3.peg.2165"/>
<keyword evidence="2" id="KW-1185">Reference proteome</keyword>
<accession>G1WLH1</accession>
<dbReference type="AlphaFoldDB" id="G1WLH1"/>
<evidence type="ECO:0000313" key="1">
    <source>
        <dbReference type="EMBL" id="EGX68494.1"/>
    </source>
</evidence>
<gene>
    <name evidence="1" type="ORF">HMPREF9452_02184</name>
</gene>
<dbReference type="STRING" id="742742.HMPREF9452_02184"/>
<reference evidence="1 2" key="1">
    <citation type="submission" date="2011-06" db="EMBL/GenBank/DDBJ databases">
        <title>The Genome Sequence of Collinsella tanakaei YIT 12063.</title>
        <authorList>
            <consortium name="The Broad Institute Genome Sequencing Platform"/>
            <person name="Earl A."/>
            <person name="Ward D."/>
            <person name="Feldgarden M."/>
            <person name="Gevers D."/>
            <person name="Morotomi M."/>
            <person name="Young S.K."/>
            <person name="Zeng Q."/>
            <person name="Gargeya S."/>
            <person name="Fitzgerald M."/>
            <person name="Haas B."/>
            <person name="Abouelleil A."/>
            <person name="Alvarado L."/>
            <person name="Arachchi H.M."/>
            <person name="Berlin A."/>
            <person name="Brown A."/>
            <person name="Chapman S.B."/>
            <person name="Chen Z."/>
            <person name="Dunbar C."/>
            <person name="Freedman E."/>
            <person name="Gearin G."/>
            <person name="Gellesch M."/>
            <person name="Goldberg J."/>
            <person name="Griggs A."/>
            <person name="Gujja S."/>
            <person name="Heiman D."/>
            <person name="Howarth C."/>
            <person name="Larson L."/>
            <person name="Lui A."/>
            <person name="MacDonald P.J.P."/>
            <person name="Mehta T."/>
            <person name="Montmayeur A."/>
            <person name="Murphy C."/>
            <person name="Neiman D."/>
            <person name="Pearson M."/>
            <person name="Priest M."/>
            <person name="Roberts A."/>
            <person name="Saif S."/>
            <person name="Shea T."/>
            <person name="Shenoy N."/>
            <person name="Sisk P."/>
            <person name="Stolte C."/>
            <person name="Sykes S."/>
            <person name="Wortman J."/>
            <person name="Nusbaum C."/>
            <person name="Birren B."/>
        </authorList>
    </citation>
    <scope>NUCLEOTIDE SEQUENCE [LARGE SCALE GENOMIC DNA]</scope>
    <source>
        <strain evidence="1 2">YIT 12063</strain>
    </source>
</reference>
<dbReference type="HOGENOM" id="CLU_3342575_0_0_11"/>
<name>G1WLH1_9ACTN</name>